<protein>
    <submittedName>
        <fullName evidence="2">2-oxo-4-hydroxy-4-carboxy-5-ureidoimidazoline (OHCU) decarboxylase / Allantoate amidohydrolase</fullName>
        <ecNumber evidence="2">3.5.3.9</ecNumber>
        <ecNumber evidence="2">4.1.1.97</ecNumber>
    </submittedName>
</protein>
<feature type="compositionally biased region" description="Basic and acidic residues" evidence="1">
    <location>
        <begin position="73"/>
        <end position="85"/>
    </location>
</feature>
<feature type="non-terminal residue" evidence="2">
    <location>
        <position position="533"/>
    </location>
</feature>
<dbReference type="EC" id="3.5.3.9" evidence="2"/>
<feature type="non-terminal residue" evidence="2">
    <location>
        <position position="1"/>
    </location>
</feature>
<feature type="compositionally biased region" description="Low complexity" evidence="1">
    <location>
        <begin position="361"/>
        <end position="394"/>
    </location>
</feature>
<accession>A0A6J4P8P9</accession>
<keyword evidence="2" id="KW-0456">Lyase</keyword>
<feature type="region of interest" description="Disordered" evidence="1">
    <location>
        <begin position="333"/>
        <end position="533"/>
    </location>
</feature>
<evidence type="ECO:0000313" key="2">
    <source>
        <dbReference type="EMBL" id="CAA9403971.1"/>
    </source>
</evidence>
<feature type="compositionally biased region" description="Basic and acidic residues" evidence="1">
    <location>
        <begin position="472"/>
        <end position="493"/>
    </location>
</feature>
<sequence length="533" mass="57258">APDPRCTQRRCARRGRAAAGRPVRALALDRAAGPGAAAVHLAGAAEARHGAHRGPGGARGAARADPGPPRAGRQGDGEQDLDQRVHPGAGQGGADRLHAGGVRHHPETERRVQREVRLPVHPGRARAARHRAGAHGDHRDLRAAAGEPARRGAGRMPAQHPPHRGAAAERQVRRRTHGRRAGLGPAGGAGPVQRPGLQGAGAAHRHLPDRRAPGGRRAHCAGHARGRLRRSGDRRGGQRGGSLPGTPSPQRSPRGRGSQGTAHRLALRHRAQRRQVRRAAGHLCPPGLRARALAQRPAAAVRPRGDRLRRRGRPALQGHLPGLRCADRQFRSGLAGPAGRRRHLHARGDAARRTAGHAGGAHRPAARPVPLPRLRGGPHRAGAGADRDGPAAGRGDVHQRRRALRVRGAGHGQPRRHHADGPAARRRRRGVRRARRHPAAHLEVARRLPRQQPGHRHWMAQNDAEEPGGEDPEVRVHRLRERQGRTLRHDQRPPPDQQHPRGSARRRAGGDEGQPRGPAQLRRGSVRHSGSTV</sequence>
<feature type="region of interest" description="Disordered" evidence="1">
    <location>
        <begin position="43"/>
        <end position="268"/>
    </location>
</feature>
<dbReference type="EC" id="4.1.1.97" evidence="2"/>
<proteinExistence type="predicted"/>
<feature type="region of interest" description="Disordered" evidence="1">
    <location>
        <begin position="1"/>
        <end position="23"/>
    </location>
</feature>
<dbReference type="GO" id="GO:0051997">
    <property type="term" value="F:2-oxo-4-hydroxy-4-carboxy-5-ureidoimidazoline decarboxylase activity"/>
    <property type="evidence" value="ECO:0007669"/>
    <property type="project" value="UniProtKB-EC"/>
</dbReference>
<feature type="compositionally biased region" description="Basic residues" evidence="1">
    <location>
        <begin position="123"/>
        <end position="133"/>
    </location>
</feature>
<feature type="compositionally biased region" description="Basic and acidic residues" evidence="1">
    <location>
        <begin position="104"/>
        <end position="118"/>
    </location>
</feature>
<dbReference type="EMBL" id="CADCUX010000247">
    <property type="protein sequence ID" value="CAA9403971.1"/>
    <property type="molecule type" value="Genomic_DNA"/>
</dbReference>
<reference evidence="2" key="1">
    <citation type="submission" date="2020-02" db="EMBL/GenBank/DDBJ databases">
        <authorList>
            <person name="Meier V. D."/>
        </authorList>
    </citation>
    <scope>NUCLEOTIDE SEQUENCE</scope>
    <source>
        <strain evidence="2">AVDCRST_MAG51</strain>
    </source>
</reference>
<feature type="compositionally biased region" description="Basic residues" evidence="1">
    <location>
        <begin position="203"/>
        <end position="229"/>
    </location>
</feature>
<evidence type="ECO:0000256" key="1">
    <source>
        <dbReference type="SAM" id="MobiDB-lite"/>
    </source>
</evidence>
<dbReference type="GO" id="GO:0047652">
    <property type="term" value="F:allantoate deiminase activity"/>
    <property type="evidence" value="ECO:0007669"/>
    <property type="project" value="UniProtKB-EC"/>
</dbReference>
<name>A0A6J4P8P9_9BURK</name>
<organism evidence="2">
    <name type="scientific">uncultured Ramlibacter sp</name>
    <dbReference type="NCBI Taxonomy" id="260755"/>
    <lineage>
        <taxon>Bacteria</taxon>
        <taxon>Pseudomonadati</taxon>
        <taxon>Pseudomonadota</taxon>
        <taxon>Betaproteobacteria</taxon>
        <taxon>Burkholderiales</taxon>
        <taxon>Comamonadaceae</taxon>
        <taxon>Ramlibacter</taxon>
        <taxon>environmental samples</taxon>
    </lineage>
</organism>
<gene>
    <name evidence="2" type="ORF">AVDCRST_MAG51-1058</name>
</gene>
<dbReference type="AlphaFoldDB" id="A0A6J4P8P9"/>
<feature type="compositionally biased region" description="Basic residues" evidence="1">
    <location>
        <begin position="413"/>
        <end position="439"/>
    </location>
</feature>
<feature type="compositionally biased region" description="Basic residues" evidence="1">
    <location>
        <begin position="7"/>
        <end position="16"/>
    </location>
</feature>
<feature type="compositionally biased region" description="Basic residues" evidence="1">
    <location>
        <begin position="447"/>
        <end position="458"/>
    </location>
</feature>
<keyword evidence="2" id="KW-0378">Hydrolase</keyword>